<evidence type="ECO:0000256" key="2">
    <source>
        <dbReference type="ARBA" id="ARBA00012485"/>
    </source>
</evidence>
<dbReference type="SUPFAM" id="SSF56204">
    <property type="entry name" value="Hect, E3 ligase catalytic domain"/>
    <property type="match status" value="1"/>
</dbReference>
<evidence type="ECO:0000313" key="7">
    <source>
        <dbReference type="EMBL" id="CAL8115436.1"/>
    </source>
</evidence>
<name>A0ABP1R3K6_9HEXA</name>
<evidence type="ECO:0000313" key="8">
    <source>
        <dbReference type="Proteomes" id="UP001642540"/>
    </source>
</evidence>
<dbReference type="PANTHER" id="PTHR45700:SF2">
    <property type="entry name" value="UBIQUITIN-PROTEIN LIGASE E3C"/>
    <property type="match status" value="1"/>
</dbReference>
<evidence type="ECO:0000256" key="4">
    <source>
        <dbReference type="ARBA" id="ARBA00022786"/>
    </source>
</evidence>
<dbReference type="PROSITE" id="PS50096">
    <property type="entry name" value="IQ"/>
    <property type="match status" value="1"/>
</dbReference>
<dbReference type="PANTHER" id="PTHR45700">
    <property type="entry name" value="UBIQUITIN-PROTEIN LIGASE E3C"/>
    <property type="match status" value="1"/>
</dbReference>
<dbReference type="PROSITE" id="PS50237">
    <property type="entry name" value="HECT"/>
    <property type="match status" value="1"/>
</dbReference>
<feature type="active site" description="Glycyl thioester intermediate" evidence="5">
    <location>
        <position position="996"/>
    </location>
</feature>
<dbReference type="Gene3D" id="3.30.2410.10">
    <property type="entry name" value="Hect, E3 ligase catalytic domain"/>
    <property type="match status" value="1"/>
</dbReference>
<dbReference type="Gene3D" id="3.30.2160.10">
    <property type="entry name" value="Hect, E3 ligase catalytic domain"/>
    <property type="match status" value="1"/>
</dbReference>
<reference evidence="7 8" key="1">
    <citation type="submission" date="2024-08" db="EMBL/GenBank/DDBJ databases">
        <authorList>
            <person name="Cucini C."/>
            <person name="Frati F."/>
        </authorList>
    </citation>
    <scope>NUCLEOTIDE SEQUENCE [LARGE SCALE GENOMIC DNA]</scope>
</reference>
<evidence type="ECO:0000259" key="6">
    <source>
        <dbReference type="PROSITE" id="PS50237"/>
    </source>
</evidence>
<evidence type="ECO:0000256" key="5">
    <source>
        <dbReference type="PROSITE-ProRule" id="PRU00104"/>
    </source>
</evidence>
<dbReference type="CDD" id="cd23767">
    <property type="entry name" value="IQCD"/>
    <property type="match status" value="1"/>
</dbReference>
<sequence>MSKFLFEGDFKRKPAQNLGGRSRHVESRDITLMKANLERQKRENERARAAAILVIQAAFRGMRIRRALSAALREEFQRASRKEYTIEILELQITRFNYFFKASRDIVMFSEFGQSMLLFEKELISNMLEDDRALLRLRLIIEKGFLVFSEPMPTGRTIVLRLLETFTDWNRVEDVRRTLSLTGPARTDKAMAIIWSHLVLHKNFFEQYNRFLRKKLDVSDPESARKSLQHYDYTIFYQRFLEVVRRLSATSRKFEIGKEVYVTTQLVQKLLLELAKSLSNGFSVNLSATSKGNLVVEYVICPCIANELAVVEEDRTLWSDEWLPVIKKIVQLLTVYNDGAATSVRLRPVMYIFLIMNRCRSEYQTLTSPNELFRTLNLLLPSIDNRTSVFSDAVISEDDDDYQDDMDDYDMKPIEEIELAKEFFADRQKIYDELKIIFKKTKLNRQLSEFTVEMWTLLYPVISCLIGINPHRAMLDFEFLKRMTFERAFVRSMFHHVLGKPNRSIDELVVLGWLMTNLMKYLYDGEFLKRNPLNKDELHTFIRIIEDTYVDIILSDRDVMDPTVNNAKKVIAQTLVNIHDRNKRIHLYSEDLFLSTKFSVVFPMETHGIKFVHFNKKQRPDANLSLLDQRLLRVLTDFPFSLSFHDRVSIWHQMIRSDQFERQIVDSPLGRQHVQIRRAYIYEDAFEKLSPENVPDLRADVRISLVNVVGVQEAGVDGGGLLREFLTEATKAGVDPNRGLFRVDSQNRLYPNPVAKKIFQDYRKHFFFMGRLVGKALYRQILLELPLAAFFLQLCAFGSVSSAVDYLATLDADLHKNLLKLRNFDGDWSELGLDFTITSDELGETHLVELKENGRDVVVDESNVIEYIHLVADYKINREIQDECHFFRCGLRDVVPILRIFSWKEMQTLISGSDKPIDVQDWKANTNYGGGYGPTHKTIEIFWEVVEHFDEAHLRKLLKFVTSCSRPPLLGFKDLIPKFGISNAGVTDRLPTAATCMNLLKLPEFSDIETLRERLVYAISAQAGFELS</sequence>
<organism evidence="7 8">
    <name type="scientific">Orchesella dallaii</name>
    <dbReference type="NCBI Taxonomy" id="48710"/>
    <lineage>
        <taxon>Eukaryota</taxon>
        <taxon>Metazoa</taxon>
        <taxon>Ecdysozoa</taxon>
        <taxon>Arthropoda</taxon>
        <taxon>Hexapoda</taxon>
        <taxon>Collembola</taxon>
        <taxon>Entomobryomorpha</taxon>
        <taxon>Entomobryoidea</taxon>
        <taxon>Orchesellidae</taxon>
        <taxon>Orchesellinae</taxon>
        <taxon>Orchesella</taxon>
    </lineage>
</organism>
<dbReference type="Proteomes" id="UP001642540">
    <property type="component" value="Unassembled WGS sequence"/>
</dbReference>
<dbReference type="InterPro" id="IPR044611">
    <property type="entry name" value="E3A/B/C-like"/>
</dbReference>
<dbReference type="EC" id="2.3.2.26" evidence="2"/>
<dbReference type="Pfam" id="PF00632">
    <property type="entry name" value="HECT"/>
    <property type="match status" value="1"/>
</dbReference>
<protein>
    <recommendedName>
        <fullName evidence="2">HECT-type E3 ubiquitin transferase</fullName>
        <ecNumber evidence="2">2.3.2.26</ecNumber>
    </recommendedName>
</protein>
<comment type="catalytic activity">
    <reaction evidence="1">
        <text>S-ubiquitinyl-[E2 ubiquitin-conjugating enzyme]-L-cysteine + [acceptor protein]-L-lysine = [E2 ubiquitin-conjugating enzyme]-L-cysteine + N(6)-ubiquitinyl-[acceptor protein]-L-lysine.</text>
        <dbReference type="EC" id="2.3.2.26"/>
    </reaction>
</comment>
<comment type="caution">
    <text evidence="7">The sequence shown here is derived from an EMBL/GenBank/DDBJ whole genome shotgun (WGS) entry which is preliminary data.</text>
</comment>
<keyword evidence="8" id="KW-1185">Reference proteome</keyword>
<evidence type="ECO:0000256" key="3">
    <source>
        <dbReference type="ARBA" id="ARBA00022679"/>
    </source>
</evidence>
<evidence type="ECO:0000256" key="1">
    <source>
        <dbReference type="ARBA" id="ARBA00000885"/>
    </source>
</evidence>
<feature type="domain" description="HECT" evidence="6">
    <location>
        <begin position="693"/>
        <end position="1028"/>
    </location>
</feature>
<dbReference type="InterPro" id="IPR035983">
    <property type="entry name" value="Hect_E3_ubiquitin_ligase"/>
</dbReference>
<dbReference type="CDD" id="cd00078">
    <property type="entry name" value="HECTc"/>
    <property type="match status" value="1"/>
</dbReference>
<keyword evidence="4 5" id="KW-0833">Ubl conjugation pathway</keyword>
<dbReference type="EMBL" id="CAXLJM020000051">
    <property type="protein sequence ID" value="CAL8115436.1"/>
    <property type="molecule type" value="Genomic_DNA"/>
</dbReference>
<keyword evidence="3" id="KW-0808">Transferase</keyword>
<proteinExistence type="predicted"/>
<dbReference type="SMART" id="SM00119">
    <property type="entry name" value="HECTc"/>
    <property type="match status" value="1"/>
</dbReference>
<dbReference type="InterPro" id="IPR000569">
    <property type="entry name" value="HECT_dom"/>
</dbReference>
<accession>A0ABP1R3K6</accession>
<dbReference type="Gene3D" id="3.90.1750.10">
    <property type="entry name" value="Hect, E3 ligase catalytic domains"/>
    <property type="match status" value="1"/>
</dbReference>
<gene>
    <name evidence="7" type="ORF">ODALV1_LOCUS16854</name>
</gene>